<dbReference type="InterPro" id="IPR036249">
    <property type="entry name" value="Thioredoxin-like_sf"/>
</dbReference>
<keyword evidence="2" id="KW-1185">Reference proteome</keyword>
<dbReference type="SUPFAM" id="SSF52833">
    <property type="entry name" value="Thioredoxin-like"/>
    <property type="match status" value="1"/>
</dbReference>
<dbReference type="RefSeq" id="WP_068445977.1">
    <property type="nucleotide sequence ID" value="NZ_CP013862.1"/>
</dbReference>
<dbReference type="EMBL" id="CP013862">
    <property type="protein sequence ID" value="ALX49314.1"/>
    <property type="molecule type" value="Genomic_DNA"/>
</dbReference>
<accession>A0A0U3W8B4</accession>
<evidence type="ECO:0000313" key="1">
    <source>
        <dbReference type="EMBL" id="ALX49314.1"/>
    </source>
</evidence>
<dbReference type="Pfam" id="PF11009">
    <property type="entry name" value="BrxC"/>
    <property type="match status" value="1"/>
</dbReference>
<protein>
    <submittedName>
        <fullName evidence="1">General stress protein</fullName>
    </submittedName>
</protein>
<dbReference type="STRING" id="1472767.AOX59_12360"/>
<dbReference type="OrthoDB" id="677051at2"/>
<reference evidence="1 2" key="1">
    <citation type="submission" date="2016-01" db="EMBL/GenBank/DDBJ databases">
        <title>Complete genome sequence of strain Lentibacillus amyloliquefaciens LAM0015T isolated from saline sediment.</title>
        <authorList>
            <person name="Wang J.-L."/>
            <person name="He M.-X."/>
        </authorList>
    </citation>
    <scope>NUCLEOTIDE SEQUENCE [LARGE SCALE GENOMIC DNA]</scope>
    <source>
        <strain evidence="1 2">LAM0015</strain>
    </source>
</reference>
<sequence>MAELQDLKSSEDLNQAWESSMEKPVLLFKHSTTCPISAGAFEQYQSFLEKIGDELDAYMVKVIEDRAMSNQIAEETGVKHESPQVFLIQDEKVTWHTSHSKITTDSISDALKQS</sequence>
<evidence type="ECO:0000313" key="2">
    <source>
        <dbReference type="Proteomes" id="UP000050331"/>
    </source>
</evidence>
<gene>
    <name evidence="1" type="ORF">AOX59_12360</name>
</gene>
<dbReference type="Gene3D" id="3.40.30.10">
    <property type="entry name" value="Glutaredoxin"/>
    <property type="match status" value="1"/>
</dbReference>
<dbReference type="Proteomes" id="UP000050331">
    <property type="component" value="Chromosome"/>
</dbReference>
<organism evidence="1 2">
    <name type="scientific">Lentibacillus amyloliquefaciens</name>
    <dbReference type="NCBI Taxonomy" id="1472767"/>
    <lineage>
        <taxon>Bacteria</taxon>
        <taxon>Bacillati</taxon>
        <taxon>Bacillota</taxon>
        <taxon>Bacilli</taxon>
        <taxon>Bacillales</taxon>
        <taxon>Bacillaceae</taxon>
        <taxon>Lentibacillus</taxon>
    </lineage>
</organism>
<dbReference type="InterPro" id="IPR022551">
    <property type="entry name" value="BrxC"/>
</dbReference>
<name>A0A0U3W8B4_9BACI</name>
<dbReference type="NCBIfam" id="TIGR04019">
    <property type="entry name" value="B_thiol_YtxJ"/>
    <property type="match status" value="1"/>
</dbReference>
<dbReference type="AlphaFoldDB" id="A0A0U3W8B4"/>
<dbReference type="KEGG" id="lao:AOX59_12360"/>
<proteinExistence type="predicted"/>